<evidence type="ECO:0000256" key="1">
    <source>
        <dbReference type="SAM" id="Phobius"/>
    </source>
</evidence>
<keyword evidence="3" id="KW-1185">Reference proteome</keyword>
<dbReference type="RefSeq" id="WP_048500151.1">
    <property type="nucleotide sequence ID" value="NZ_LFNG01000015.1"/>
</dbReference>
<proteinExistence type="predicted"/>
<dbReference type="OrthoDB" id="1250699at2"/>
<name>A0A0J7IXF0_9FLAO</name>
<organism evidence="2 3">
    <name type="scientific">Chryseobacterium koreense CCUG 49689</name>
    <dbReference type="NCBI Taxonomy" id="1304281"/>
    <lineage>
        <taxon>Bacteria</taxon>
        <taxon>Pseudomonadati</taxon>
        <taxon>Bacteroidota</taxon>
        <taxon>Flavobacteriia</taxon>
        <taxon>Flavobacteriales</taxon>
        <taxon>Weeksellaceae</taxon>
        <taxon>Chryseobacterium group</taxon>
        <taxon>Chryseobacterium</taxon>
    </lineage>
</organism>
<comment type="caution">
    <text evidence="2">The sequence shown here is derived from an EMBL/GenBank/DDBJ whole genome shotgun (WGS) entry which is preliminary data.</text>
</comment>
<accession>A0A0J7IXF0</accession>
<dbReference type="AlphaFoldDB" id="A0A0J7IXF0"/>
<gene>
    <name evidence="2" type="ORF">ACM44_11285</name>
</gene>
<dbReference type="STRING" id="1304281.ACM44_11285"/>
<keyword evidence="1" id="KW-1133">Transmembrane helix</keyword>
<evidence type="ECO:0000313" key="2">
    <source>
        <dbReference type="EMBL" id="KMQ70637.1"/>
    </source>
</evidence>
<protein>
    <submittedName>
        <fullName evidence="2">Uncharacterized protein</fullName>
    </submittedName>
</protein>
<sequence length="180" mass="21198">MRFKNLYLLLIAALITVFVFNLQILTAFRNHVKYKVKVDIINKNFKRKTVLVFAENQLKNAHWIDQHEFILDDAMFDVIMKEEIDGKTIYHCYKDGKENKIRKVQKFIAEHLRFKHHQIPEIGAPKIVFHAPPNHFFEKPEADGVELAGIIFLSTVFPSKKFSFTSNYCQKLKIPPENYC</sequence>
<dbReference type="PATRIC" id="fig|1304281.5.peg.2422"/>
<feature type="transmembrane region" description="Helical" evidence="1">
    <location>
        <begin position="6"/>
        <end position="28"/>
    </location>
</feature>
<keyword evidence="1" id="KW-0812">Transmembrane</keyword>
<dbReference type="EMBL" id="LFNG01000015">
    <property type="protein sequence ID" value="KMQ70637.1"/>
    <property type="molecule type" value="Genomic_DNA"/>
</dbReference>
<evidence type="ECO:0000313" key="3">
    <source>
        <dbReference type="Proteomes" id="UP000035900"/>
    </source>
</evidence>
<reference evidence="2 3" key="1">
    <citation type="journal article" date="2004" name="Int. J. Syst. Evol. Microbiol.">
        <title>Kaistella koreensis gen. nov., sp. nov., a novel member of the Chryseobacterium-Bergeyella-Riemerella branch.</title>
        <authorList>
            <person name="Kim M.K."/>
            <person name="Im W.T."/>
            <person name="Shin Y.K."/>
            <person name="Lim J.H."/>
            <person name="Kim S.H."/>
            <person name="Lee B.C."/>
            <person name="Park M.Y."/>
            <person name="Lee K.Y."/>
            <person name="Lee S.T."/>
        </authorList>
    </citation>
    <scope>NUCLEOTIDE SEQUENCE [LARGE SCALE GENOMIC DNA]</scope>
    <source>
        <strain evidence="2 3">CCUG 49689</strain>
    </source>
</reference>
<dbReference type="Proteomes" id="UP000035900">
    <property type="component" value="Unassembled WGS sequence"/>
</dbReference>
<keyword evidence="1" id="KW-0472">Membrane</keyword>